<feature type="region of interest" description="Disordered" evidence="1">
    <location>
        <begin position="30"/>
        <end position="175"/>
    </location>
</feature>
<evidence type="ECO:0000313" key="3">
    <source>
        <dbReference type="Proteomes" id="UP000266673"/>
    </source>
</evidence>
<protein>
    <submittedName>
        <fullName evidence="2">Uncharacterized protein</fullName>
    </submittedName>
</protein>
<dbReference type="EMBL" id="QKWP01002596">
    <property type="protein sequence ID" value="RIB02759.1"/>
    <property type="molecule type" value="Genomic_DNA"/>
</dbReference>
<feature type="compositionally biased region" description="Acidic residues" evidence="1">
    <location>
        <begin position="81"/>
        <end position="91"/>
    </location>
</feature>
<comment type="caution">
    <text evidence="2">The sequence shown here is derived from an EMBL/GenBank/DDBJ whole genome shotgun (WGS) entry which is preliminary data.</text>
</comment>
<feature type="compositionally biased region" description="Acidic residues" evidence="1">
    <location>
        <begin position="147"/>
        <end position="159"/>
    </location>
</feature>
<keyword evidence="3" id="KW-1185">Reference proteome</keyword>
<dbReference type="OrthoDB" id="2478116at2759"/>
<organism evidence="2 3">
    <name type="scientific">Gigaspora rosea</name>
    <dbReference type="NCBI Taxonomy" id="44941"/>
    <lineage>
        <taxon>Eukaryota</taxon>
        <taxon>Fungi</taxon>
        <taxon>Fungi incertae sedis</taxon>
        <taxon>Mucoromycota</taxon>
        <taxon>Glomeromycotina</taxon>
        <taxon>Glomeromycetes</taxon>
        <taxon>Diversisporales</taxon>
        <taxon>Gigasporaceae</taxon>
        <taxon>Gigaspora</taxon>
    </lineage>
</organism>
<dbReference type="AlphaFoldDB" id="A0A397U1W4"/>
<gene>
    <name evidence="2" type="ORF">C2G38_2226949</name>
</gene>
<name>A0A397U1W4_9GLOM</name>
<evidence type="ECO:0000313" key="2">
    <source>
        <dbReference type="EMBL" id="RIB02759.1"/>
    </source>
</evidence>
<reference evidence="2 3" key="1">
    <citation type="submission" date="2018-06" db="EMBL/GenBank/DDBJ databases">
        <title>Comparative genomics reveals the genomic features of Rhizophagus irregularis, R. cerebriforme, R. diaphanum and Gigaspora rosea, and their symbiotic lifestyle signature.</title>
        <authorList>
            <person name="Morin E."/>
            <person name="San Clemente H."/>
            <person name="Chen E.C.H."/>
            <person name="De La Providencia I."/>
            <person name="Hainaut M."/>
            <person name="Kuo A."/>
            <person name="Kohler A."/>
            <person name="Murat C."/>
            <person name="Tang N."/>
            <person name="Roy S."/>
            <person name="Loubradou J."/>
            <person name="Henrissat B."/>
            <person name="Grigoriev I.V."/>
            <person name="Corradi N."/>
            <person name="Roux C."/>
            <person name="Martin F.M."/>
        </authorList>
    </citation>
    <scope>NUCLEOTIDE SEQUENCE [LARGE SCALE GENOMIC DNA]</scope>
    <source>
        <strain evidence="2 3">DAOM 194757</strain>
    </source>
</reference>
<evidence type="ECO:0000256" key="1">
    <source>
        <dbReference type="SAM" id="MobiDB-lite"/>
    </source>
</evidence>
<feature type="compositionally biased region" description="Basic and acidic residues" evidence="1">
    <location>
        <begin position="31"/>
        <end position="63"/>
    </location>
</feature>
<feature type="compositionally biased region" description="Acidic residues" evidence="1">
    <location>
        <begin position="110"/>
        <end position="139"/>
    </location>
</feature>
<proteinExistence type="predicted"/>
<dbReference type="Proteomes" id="UP000266673">
    <property type="component" value="Unassembled WGS sequence"/>
</dbReference>
<accession>A0A397U1W4</accession>
<sequence>MLIVSEDSSIEGNEDAIVKYYSFNLDIEENIDPKEGNNKDNHANFDPKEGKKVYNKGNQDKRKSNNIGKSVAKENKISIVEESEDESEENVENSKLIEGKEESNKVEGSNEIEEIEDNEEEFGNNDDDEIEDNDDEIEDNYDKIGDNDDEFGDNDDEFGDNNNEFGDNDNEDKEEIVNKKRKIKELQTRFKSDITLTGNKLKAAKLYKKHLKTIMQQSSTSKIIQFDSSLINGALIPELPSNILTYTSLLTNSNNQQILMFSSLMSMCYKSLHKVEISSYNSELYRRIFLRFLYEFELAYCYMKDFVIKYTSRSKGMKSTTQINALITRRITLQQLLNIENTTSETFLVSARKLKTFTTAGPRLVELLKALNDNWVILDLVDYTTITWLADIKKDEWIELIHQITSNS</sequence>
<feature type="compositionally biased region" description="Basic and acidic residues" evidence="1">
    <location>
        <begin position="95"/>
        <end position="105"/>
    </location>
</feature>